<evidence type="ECO:0000313" key="3">
    <source>
        <dbReference type="EMBL" id="PTQ10747.1"/>
    </source>
</evidence>
<name>A0A2T5FX83_9SPHN</name>
<accession>A0A2T5FX83</accession>
<dbReference type="AlphaFoldDB" id="A0A2T5FX83"/>
<keyword evidence="4" id="KW-1185">Reference proteome</keyword>
<dbReference type="PROSITE" id="PS51257">
    <property type="entry name" value="PROKAR_LIPOPROTEIN"/>
    <property type="match status" value="1"/>
</dbReference>
<keyword evidence="1" id="KW-0732">Signal</keyword>
<evidence type="ECO:0000313" key="4">
    <source>
        <dbReference type="Proteomes" id="UP000244162"/>
    </source>
</evidence>
<gene>
    <name evidence="3" type="ORF">CLG96_10085</name>
</gene>
<feature type="chain" id="PRO_5015667731" description="DUF4136 domain-containing protein" evidence="1">
    <location>
        <begin position="25"/>
        <end position="198"/>
    </location>
</feature>
<protein>
    <recommendedName>
        <fullName evidence="2">DUF4136 domain-containing protein</fullName>
    </recommendedName>
</protein>
<organism evidence="3 4">
    <name type="scientific">Sphingomonas oleivorans</name>
    <dbReference type="NCBI Taxonomy" id="1735121"/>
    <lineage>
        <taxon>Bacteria</taxon>
        <taxon>Pseudomonadati</taxon>
        <taxon>Pseudomonadota</taxon>
        <taxon>Alphaproteobacteria</taxon>
        <taxon>Sphingomonadales</taxon>
        <taxon>Sphingomonadaceae</taxon>
        <taxon>Sphingomonas</taxon>
    </lineage>
</organism>
<feature type="signal peptide" evidence="1">
    <location>
        <begin position="1"/>
        <end position="24"/>
    </location>
</feature>
<dbReference type="Proteomes" id="UP000244162">
    <property type="component" value="Unassembled WGS sequence"/>
</dbReference>
<dbReference type="InterPro" id="IPR025411">
    <property type="entry name" value="DUF4136"/>
</dbReference>
<dbReference type="Pfam" id="PF13590">
    <property type="entry name" value="DUF4136"/>
    <property type="match status" value="1"/>
</dbReference>
<reference evidence="3 4" key="1">
    <citation type="submission" date="2017-09" db="EMBL/GenBank/DDBJ databases">
        <title>Sphingomonas panjinensis sp.nov., isolated from oil-contaminated soil.</title>
        <authorList>
            <person name="Wang L."/>
            <person name="Chen L."/>
        </authorList>
    </citation>
    <scope>NUCLEOTIDE SEQUENCE [LARGE SCALE GENOMIC DNA]</scope>
    <source>
        <strain evidence="3 4">FW-11</strain>
    </source>
</reference>
<dbReference type="EMBL" id="NWBU01000009">
    <property type="protein sequence ID" value="PTQ10747.1"/>
    <property type="molecule type" value="Genomic_DNA"/>
</dbReference>
<evidence type="ECO:0000259" key="2">
    <source>
        <dbReference type="Pfam" id="PF13590"/>
    </source>
</evidence>
<comment type="caution">
    <text evidence="3">The sequence shown here is derived from an EMBL/GenBank/DDBJ whole genome shotgun (WGS) entry which is preliminary data.</text>
</comment>
<proteinExistence type="predicted"/>
<dbReference type="OrthoDB" id="7428103at2"/>
<sequence>MTVTLFRAAAFGAALALAGCASNAPETRVTRFHLGQPIATAQISVEPRDPKARSSLEFGNYAGAVSAELAQHGFVITPGLARSELIAIIDITRGTREALAERSPVSVGIGGGSFGGNVGVSGGISFPLGRPRSREIVATELAVQIKRRSEGTVIWEGRALTEAQAGSPAADPAATARRLAAALFKDFPGESGRTVTIK</sequence>
<dbReference type="RefSeq" id="WP_107967771.1">
    <property type="nucleotide sequence ID" value="NZ_NWBU01000009.1"/>
</dbReference>
<evidence type="ECO:0000256" key="1">
    <source>
        <dbReference type="SAM" id="SignalP"/>
    </source>
</evidence>
<feature type="domain" description="DUF4136" evidence="2">
    <location>
        <begin position="48"/>
        <end position="189"/>
    </location>
</feature>